<feature type="compositionally biased region" description="Pro residues" evidence="7">
    <location>
        <begin position="342"/>
        <end position="352"/>
    </location>
</feature>
<feature type="region of interest" description="Disordered" evidence="7">
    <location>
        <begin position="99"/>
        <end position="141"/>
    </location>
</feature>
<evidence type="ECO:0000256" key="1">
    <source>
        <dbReference type="ARBA" id="ARBA00004123"/>
    </source>
</evidence>
<evidence type="ECO:0000256" key="7">
    <source>
        <dbReference type="SAM" id="MobiDB-lite"/>
    </source>
</evidence>
<evidence type="ECO:0000313" key="10">
    <source>
        <dbReference type="EMBL" id="CAI0625805.1"/>
    </source>
</evidence>
<evidence type="ECO:0000259" key="8">
    <source>
        <dbReference type="PROSITE" id="PS50217"/>
    </source>
</evidence>
<dbReference type="EMBL" id="CAMGYJ010000011">
    <property type="protein sequence ID" value="CAI0625805.1"/>
    <property type="molecule type" value="Genomic_DNA"/>
</dbReference>
<dbReference type="Gene3D" id="1.20.5.170">
    <property type="match status" value="1"/>
</dbReference>
<dbReference type="Pfam" id="PF00170">
    <property type="entry name" value="bZIP_1"/>
    <property type="match status" value="1"/>
</dbReference>
<feature type="region of interest" description="Disordered" evidence="7">
    <location>
        <begin position="179"/>
        <end position="198"/>
    </location>
</feature>
<evidence type="ECO:0000256" key="6">
    <source>
        <dbReference type="SAM" id="Coils"/>
    </source>
</evidence>
<evidence type="ECO:0000256" key="5">
    <source>
        <dbReference type="ARBA" id="ARBA00023242"/>
    </source>
</evidence>
<feature type="region of interest" description="Disordered" evidence="7">
    <location>
        <begin position="26"/>
        <end position="62"/>
    </location>
</feature>
<name>A0AAV0S143_9ROSI</name>
<dbReference type="GO" id="GO:0003700">
    <property type="term" value="F:DNA-binding transcription factor activity"/>
    <property type="evidence" value="ECO:0007669"/>
    <property type="project" value="InterPro"/>
</dbReference>
<dbReference type="GO" id="GO:0005634">
    <property type="term" value="C:nucleus"/>
    <property type="evidence" value="ECO:0007669"/>
    <property type="project" value="UniProtKB-SubCell"/>
</dbReference>
<evidence type="ECO:0000256" key="3">
    <source>
        <dbReference type="ARBA" id="ARBA00023125"/>
    </source>
</evidence>
<feature type="non-terminal residue" evidence="9">
    <location>
        <position position="1"/>
    </location>
</feature>
<feature type="coiled-coil region" evidence="6">
    <location>
        <begin position="282"/>
        <end position="330"/>
    </location>
</feature>
<dbReference type="FunFam" id="1.20.5.170:FF:000083">
    <property type="entry name" value="Transcription factor VIP1"/>
    <property type="match status" value="1"/>
</dbReference>
<evidence type="ECO:0000313" key="9">
    <source>
        <dbReference type="EMBL" id="CAI0625606.1"/>
    </source>
</evidence>
<comment type="subcellular location">
    <subcellularLocation>
        <location evidence="1">Nucleus</location>
    </subcellularLocation>
</comment>
<keyword evidence="5" id="KW-0539">Nucleus</keyword>
<comment type="caution">
    <text evidence="9">The sequence shown here is derived from an EMBL/GenBank/DDBJ whole genome shotgun (WGS) entry which is preliminary data.</text>
</comment>
<keyword evidence="4" id="KW-0804">Transcription</keyword>
<feature type="region of interest" description="Disordered" evidence="7">
    <location>
        <begin position="331"/>
        <end position="391"/>
    </location>
</feature>
<dbReference type="AlphaFoldDB" id="A0AAV0S143"/>
<dbReference type="CDD" id="cd14703">
    <property type="entry name" value="bZIP_plant_RF2"/>
    <property type="match status" value="1"/>
</dbReference>
<keyword evidence="11" id="KW-1185">Reference proteome</keyword>
<dbReference type="InterPro" id="IPR046347">
    <property type="entry name" value="bZIP_sf"/>
</dbReference>
<feature type="compositionally biased region" description="Low complexity" evidence="7">
    <location>
        <begin position="360"/>
        <end position="369"/>
    </location>
</feature>
<accession>A0AAV0S143</accession>
<protein>
    <recommendedName>
        <fullName evidence="8">BZIP domain-containing protein</fullName>
    </recommendedName>
</protein>
<evidence type="ECO:0000256" key="2">
    <source>
        <dbReference type="ARBA" id="ARBA00023015"/>
    </source>
</evidence>
<feature type="domain" description="BZIP" evidence="8">
    <location>
        <begin position="229"/>
        <end position="292"/>
    </location>
</feature>
<feature type="compositionally biased region" description="Low complexity" evidence="7">
    <location>
        <begin position="116"/>
        <end position="128"/>
    </location>
</feature>
<dbReference type="SUPFAM" id="SSF57959">
    <property type="entry name" value="Leucine zipper domain"/>
    <property type="match status" value="1"/>
</dbReference>
<proteinExistence type="predicted"/>
<dbReference type="SMART" id="SM00338">
    <property type="entry name" value="BRLZ"/>
    <property type="match status" value="1"/>
</dbReference>
<dbReference type="PROSITE" id="PS50217">
    <property type="entry name" value="BZIP"/>
    <property type="match status" value="1"/>
</dbReference>
<sequence>LAPKQGTLTNQKLVFYLLSFQKLRKIPPTTTNHRPPARRREHPPSAMDPAKYGGKRPLDIEQMPETPQRGYHHRRAHSDTAFRFEDLLLFDPSDLDLSSLDLPAPTPPRTGVPMALDSPPLSDDSTSTGPAPPPNSRAKPINHLRSLSVDSDFFDGFGLGSGYGDDKLGGKGMGIGGGGGGERRVHHRHSNSMDGSSCSASFEGDSSFMADGINKSMAPDRLAELALIDPKRAKRILANRQSAARSKERKIRYTSELERKVHTLQTEATTLSAQVTLLQRDTSGLTTENKELKLRLQAMEQQAHLRDALNEALREEVQRLKITASQMTAMNGNPYHRGLAPLFPPQQQPPFPSGFNSRNQTEQQQQGLPPQSPPNNGAPRPGFSSFSRQRV</sequence>
<keyword evidence="2" id="KW-0805">Transcription regulation</keyword>
<dbReference type="EMBL" id="CAMGYJ010000011">
    <property type="protein sequence ID" value="CAI0625606.1"/>
    <property type="molecule type" value="Genomic_DNA"/>
</dbReference>
<dbReference type="InterPro" id="IPR044759">
    <property type="entry name" value="bZIP_RF2"/>
</dbReference>
<keyword evidence="6" id="KW-0175">Coiled coil</keyword>
<evidence type="ECO:0000313" key="11">
    <source>
        <dbReference type="Proteomes" id="UP001154282"/>
    </source>
</evidence>
<gene>
    <name evidence="9" type="ORF">LITE_LOCUS50509</name>
    <name evidence="10" type="ORF">LITE_LOCUS50581</name>
</gene>
<keyword evidence="3" id="KW-0238">DNA-binding</keyword>
<evidence type="ECO:0000256" key="4">
    <source>
        <dbReference type="ARBA" id="ARBA00023163"/>
    </source>
</evidence>
<dbReference type="Proteomes" id="UP001154282">
    <property type="component" value="Unassembled WGS sequence"/>
</dbReference>
<organism evidence="9 11">
    <name type="scientific">Linum tenue</name>
    <dbReference type="NCBI Taxonomy" id="586396"/>
    <lineage>
        <taxon>Eukaryota</taxon>
        <taxon>Viridiplantae</taxon>
        <taxon>Streptophyta</taxon>
        <taxon>Embryophyta</taxon>
        <taxon>Tracheophyta</taxon>
        <taxon>Spermatophyta</taxon>
        <taxon>Magnoliopsida</taxon>
        <taxon>eudicotyledons</taxon>
        <taxon>Gunneridae</taxon>
        <taxon>Pentapetalae</taxon>
        <taxon>rosids</taxon>
        <taxon>fabids</taxon>
        <taxon>Malpighiales</taxon>
        <taxon>Linaceae</taxon>
        <taxon>Linum</taxon>
    </lineage>
</organism>
<dbReference type="PANTHER" id="PTHR13690:SF86">
    <property type="entry name" value="TRANSCRIPTION FACTOR VIP1"/>
    <property type="match status" value="1"/>
</dbReference>
<dbReference type="InterPro" id="IPR004827">
    <property type="entry name" value="bZIP"/>
</dbReference>
<dbReference type="PANTHER" id="PTHR13690">
    <property type="entry name" value="TRANSCRIPTION FACTOR POSF21-RELATED"/>
    <property type="match status" value="1"/>
</dbReference>
<dbReference type="GO" id="GO:0003677">
    <property type="term" value="F:DNA binding"/>
    <property type="evidence" value="ECO:0007669"/>
    <property type="project" value="UniProtKB-KW"/>
</dbReference>
<reference evidence="9" key="1">
    <citation type="submission" date="2022-08" db="EMBL/GenBank/DDBJ databases">
        <authorList>
            <person name="Gutierrez-Valencia J."/>
        </authorList>
    </citation>
    <scope>NUCLEOTIDE SEQUENCE</scope>
</reference>